<dbReference type="OrthoDB" id="184880at2759"/>
<dbReference type="AlphaFoldDB" id="A0A9Q5HX11"/>
<protein>
    <submittedName>
        <fullName evidence="4">S-adenosyl-L-methionine-dependent methyltransferase</fullName>
    </submittedName>
</protein>
<evidence type="ECO:0000313" key="4">
    <source>
        <dbReference type="EMBL" id="OCB87580.1"/>
    </source>
</evidence>
<accession>A0A9Q5HX11</accession>
<dbReference type="Proteomes" id="UP000757232">
    <property type="component" value="Unassembled WGS sequence"/>
</dbReference>
<evidence type="ECO:0000256" key="2">
    <source>
        <dbReference type="ARBA" id="ARBA00022679"/>
    </source>
</evidence>
<name>A0A9Q5HX11_SANBA</name>
<keyword evidence="3" id="KW-0949">S-adenosyl-L-methionine</keyword>
<evidence type="ECO:0000256" key="3">
    <source>
        <dbReference type="ARBA" id="ARBA00022691"/>
    </source>
</evidence>
<dbReference type="InterPro" id="IPR023576">
    <property type="entry name" value="UbiE/COQ5_MeTrFase_CS"/>
</dbReference>
<gene>
    <name evidence="4" type="ORF">A7U60_g5283</name>
</gene>
<dbReference type="GO" id="GO:0008168">
    <property type="term" value="F:methyltransferase activity"/>
    <property type="evidence" value="ECO:0007669"/>
    <property type="project" value="UniProtKB-KW"/>
</dbReference>
<comment type="caution">
    <text evidence="4">The sequence shown here is derived from an EMBL/GenBank/DDBJ whole genome shotgun (WGS) entry which is preliminary data.</text>
</comment>
<keyword evidence="1 4" id="KW-0489">Methyltransferase</keyword>
<sequence length="175" mass="19510">MTSLSEKYQTTLEDKYILPRNNSERDRLQTQHRLFTEILGGRLIVDQTIRIKPGDRVLDSGTGAASEILGGRLIVDKPIRINPGDRVLDSADVPSNVKLPEMPSLSLPSDWDGSFDFVNQRLLIGAFTVEQWKMALSGYFRVLRPGGVLQLIETGLFISLHDSDSLPATKLANEF</sequence>
<dbReference type="Gene3D" id="3.40.50.150">
    <property type="entry name" value="Vaccinia Virus protein VP39"/>
    <property type="match status" value="1"/>
</dbReference>
<dbReference type="GO" id="GO:0032259">
    <property type="term" value="P:methylation"/>
    <property type="evidence" value="ECO:0007669"/>
    <property type="project" value="UniProtKB-KW"/>
</dbReference>
<dbReference type="EMBL" id="LNZH02000190">
    <property type="protein sequence ID" value="OCB87580.1"/>
    <property type="molecule type" value="Genomic_DNA"/>
</dbReference>
<proteinExistence type="predicted"/>
<keyword evidence="2" id="KW-0808">Transferase</keyword>
<dbReference type="InterPro" id="IPR029063">
    <property type="entry name" value="SAM-dependent_MTases_sf"/>
</dbReference>
<organism evidence="4 5">
    <name type="scientific">Sanghuangporus baumii</name>
    <name type="common">Phellinus baumii</name>
    <dbReference type="NCBI Taxonomy" id="108892"/>
    <lineage>
        <taxon>Eukaryota</taxon>
        <taxon>Fungi</taxon>
        <taxon>Dikarya</taxon>
        <taxon>Basidiomycota</taxon>
        <taxon>Agaricomycotina</taxon>
        <taxon>Agaricomycetes</taxon>
        <taxon>Hymenochaetales</taxon>
        <taxon>Hymenochaetaceae</taxon>
        <taxon>Sanghuangporus</taxon>
    </lineage>
</organism>
<evidence type="ECO:0000313" key="5">
    <source>
        <dbReference type="Proteomes" id="UP000757232"/>
    </source>
</evidence>
<dbReference type="PROSITE" id="PS01184">
    <property type="entry name" value="UBIE_2"/>
    <property type="match status" value="1"/>
</dbReference>
<keyword evidence="5" id="KW-1185">Reference proteome</keyword>
<reference evidence="4" key="1">
    <citation type="submission" date="2016-06" db="EMBL/GenBank/DDBJ databases">
        <title>Draft Genome sequence of the fungus Inonotus baumii.</title>
        <authorList>
            <person name="Zhu H."/>
            <person name="Lin W."/>
        </authorList>
    </citation>
    <scope>NUCLEOTIDE SEQUENCE</scope>
    <source>
        <strain evidence="4">821</strain>
    </source>
</reference>
<dbReference type="SUPFAM" id="SSF53335">
    <property type="entry name" value="S-adenosyl-L-methionine-dependent methyltransferases"/>
    <property type="match status" value="1"/>
</dbReference>
<evidence type="ECO:0000256" key="1">
    <source>
        <dbReference type="ARBA" id="ARBA00022603"/>
    </source>
</evidence>